<dbReference type="GO" id="GO:0051726">
    <property type="term" value="P:regulation of cell cycle"/>
    <property type="evidence" value="ECO:0007669"/>
    <property type="project" value="TreeGrafter"/>
</dbReference>
<dbReference type="GO" id="GO:0005737">
    <property type="term" value="C:cytoplasm"/>
    <property type="evidence" value="ECO:0007669"/>
    <property type="project" value="TreeGrafter"/>
</dbReference>
<dbReference type="SUPFAM" id="SSF57924">
    <property type="entry name" value="Inhibitor of apoptosis (IAP) repeat"/>
    <property type="match status" value="2"/>
</dbReference>
<dbReference type="Proteomes" id="UP000828390">
    <property type="component" value="Unassembled WGS sequence"/>
</dbReference>
<keyword evidence="2" id="KW-1185">Reference proteome</keyword>
<dbReference type="InterPro" id="IPR001370">
    <property type="entry name" value="BIR_rpt"/>
</dbReference>
<sequence length="273" mass="31047">MCFPLHSQLKDSTLNDNDNAACKDQPVITERNANFRQDDTLSEVLGAKVRKESLMDPIHNKTMVREYDRYASFAKYEDTMDSISYSISRLVSKGFYYNSEKRLCICFVCGVEVKQWNETESIDETHRQLSPDCQFITGKDDINNPFHKSEGFCEGRIHEVGKSSQSNIVAGPCSEALIEQTDVNRQSKLANNQDASDMETYKQLSFGTAAGRTQTQFRDDFMYLGENAKYPAYSSKSERTASFLCWRRPDIVSTSCLVDAGLYYTGKYERSGL</sequence>
<proteinExistence type="predicted"/>
<evidence type="ECO:0000313" key="1">
    <source>
        <dbReference type="EMBL" id="KAH3725781.1"/>
    </source>
</evidence>
<dbReference type="EMBL" id="JAIWYP010000012">
    <property type="protein sequence ID" value="KAH3725781.1"/>
    <property type="molecule type" value="Genomic_DNA"/>
</dbReference>
<name>A0A9D4CKB9_DREPO</name>
<evidence type="ECO:0000313" key="2">
    <source>
        <dbReference type="Proteomes" id="UP000828390"/>
    </source>
</evidence>
<dbReference type="PROSITE" id="PS50143">
    <property type="entry name" value="BIR_REPEAT_2"/>
    <property type="match status" value="1"/>
</dbReference>
<dbReference type="AlphaFoldDB" id="A0A9D4CKB9"/>
<reference evidence="1" key="2">
    <citation type="submission" date="2020-11" db="EMBL/GenBank/DDBJ databases">
        <authorList>
            <person name="McCartney M.A."/>
            <person name="Auch B."/>
            <person name="Kono T."/>
            <person name="Mallez S."/>
            <person name="Becker A."/>
            <person name="Gohl D.M."/>
            <person name="Silverstein K.A.T."/>
            <person name="Koren S."/>
            <person name="Bechman K.B."/>
            <person name="Herman A."/>
            <person name="Abrahante J.E."/>
            <person name="Garbe J."/>
        </authorList>
    </citation>
    <scope>NUCLEOTIDE SEQUENCE</scope>
    <source>
        <strain evidence="1">Duluth1</strain>
        <tissue evidence="1">Whole animal</tissue>
    </source>
</reference>
<accession>A0A9D4CKB9</accession>
<dbReference type="Pfam" id="PF00653">
    <property type="entry name" value="BIR"/>
    <property type="match status" value="1"/>
</dbReference>
<reference evidence="1" key="1">
    <citation type="journal article" date="2019" name="bioRxiv">
        <title>The Genome of the Zebra Mussel, Dreissena polymorpha: A Resource for Invasive Species Research.</title>
        <authorList>
            <person name="McCartney M.A."/>
            <person name="Auch B."/>
            <person name="Kono T."/>
            <person name="Mallez S."/>
            <person name="Zhang Y."/>
            <person name="Obille A."/>
            <person name="Becker A."/>
            <person name="Abrahante J.E."/>
            <person name="Garbe J."/>
            <person name="Badalamenti J.P."/>
            <person name="Herman A."/>
            <person name="Mangelson H."/>
            <person name="Liachko I."/>
            <person name="Sullivan S."/>
            <person name="Sone E.D."/>
            <person name="Koren S."/>
            <person name="Silverstein K.A.T."/>
            <person name="Beckman K.B."/>
            <person name="Gohl D.M."/>
        </authorList>
    </citation>
    <scope>NUCLEOTIDE SEQUENCE</scope>
    <source>
        <strain evidence="1">Duluth1</strain>
        <tissue evidence="1">Whole animal</tissue>
    </source>
</reference>
<comment type="caution">
    <text evidence="1">The sequence shown here is derived from an EMBL/GenBank/DDBJ whole genome shotgun (WGS) entry which is preliminary data.</text>
</comment>
<organism evidence="1 2">
    <name type="scientific">Dreissena polymorpha</name>
    <name type="common">Zebra mussel</name>
    <name type="synonym">Mytilus polymorpha</name>
    <dbReference type="NCBI Taxonomy" id="45954"/>
    <lineage>
        <taxon>Eukaryota</taxon>
        <taxon>Metazoa</taxon>
        <taxon>Spiralia</taxon>
        <taxon>Lophotrochozoa</taxon>
        <taxon>Mollusca</taxon>
        <taxon>Bivalvia</taxon>
        <taxon>Autobranchia</taxon>
        <taxon>Heteroconchia</taxon>
        <taxon>Euheterodonta</taxon>
        <taxon>Imparidentia</taxon>
        <taxon>Neoheterodontei</taxon>
        <taxon>Myida</taxon>
        <taxon>Dreissenoidea</taxon>
        <taxon>Dreissenidae</taxon>
        <taxon>Dreissena</taxon>
    </lineage>
</organism>
<dbReference type="InterPro" id="IPR050784">
    <property type="entry name" value="IAP"/>
</dbReference>
<dbReference type="PANTHER" id="PTHR10044:SF139">
    <property type="entry name" value="DEATH-ASSOCIATED INHIBITOR OF APOPTOSIS 2"/>
    <property type="match status" value="1"/>
</dbReference>
<dbReference type="GO" id="GO:0005634">
    <property type="term" value="C:nucleus"/>
    <property type="evidence" value="ECO:0007669"/>
    <property type="project" value="TreeGrafter"/>
</dbReference>
<dbReference type="SMART" id="SM00238">
    <property type="entry name" value="BIR"/>
    <property type="match status" value="1"/>
</dbReference>
<dbReference type="Gene3D" id="1.10.1170.10">
    <property type="entry name" value="Inhibitor Of Apoptosis Protein (2mihbC-IAP-1), Chain A"/>
    <property type="match status" value="1"/>
</dbReference>
<protein>
    <submittedName>
        <fullName evidence="1">Uncharacterized protein</fullName>
    </submittedName>
</protein>
<dbReference type="PANTHER" id="PTHR10044">
    <property type="entry name" value="INHIBITOR OF APOPTOSIS"/>
    <property type="match status" value="1"/>
</dbReference>
<gene>
    <name evidence="1" type="ORF">DPMN_051630</name>
</gene>